<dbReference type="RefSeq" id="WP_269098160.1">
    <property type="nucleotide sequence ID" value="NZ_JAPUAC010000002.1"/>
</dbReference>
<organism evidence="2 3">
    <name type="scientific">Bacteroides fragilis</name>
    <dbReference type="NCBI Taxonomy" id="817"/>
    <lineage>
        <taxon>Bacteria</taxon>
        <taxon>Pseudomonadati</taxon>
        <taxon>Bacteroidota</taxon>
        <taxon>Bacteroidia</taxon>
        <taxon>Bacteroidales</taxon>
        <taxon>Bacteroidaceae</taxon>
        <taxon>Bacteroides</taxon>
    </lineage>
</organism>
<feature type="domain" description="H repeat-associated protein N-terminal" evidence="1">
    <location>
        <begin position="9"/>
        <end position="91"/>
    </location>
</feature>
<proteinExistence type="predicted"/>
<feature type="non-terminal residue" evidence="2">
    <location>
        <position position="91"/>
    </location>
</feature>
<dbReference type="AlphaFoldDB" id="A0ABD4VQ55"/>
<gene>
    <name evidence="2" type="ORF">O1422_04990</name>
</gene>
<dbReference type="InterPro" id="IPR032806">
    <property type="entry name" value="YbfD_N"/>
</dbReference>
<dbReference type="PANTHER" id="PTHR30298:SF0">
    <property type="entry name" value="PROTEIN YBFL-RELATED"/>
    <property type="match status" value="1"/>
</dbReference>
<name>A0ABD4VQ55_BACFG</name>
<dbReference type="InterPro" id="IPR051698">
    <property type="entry name" value="Transposase_11-like"/>
</dbReference>
<sequence length="91" mass="10531">MTIQAFSAIIPDVRDDKNKIYQSNEIVFIALVAVICGADTWNEIETFGKTHESYFKARLPGLVSIPSHDTLSRFFSILDIDWFEECFRLWV</sequence>
<protein>
    <submittedName>
        <fullName evidence="2">Transposase family protein</fullName>
    </submittedName>
</protein>
<dbReference type="PANTHER" id="PTHR30298">
    <property type="entry name" value="H REPEAT-ASSOCIATED PREDICTED TRANSPOSASE"/>
    <property type="match status" value="1"/>
</dbReference>
<dbReference type="EMBL" id="JAPUAC010000002">
    <property type="protein sequence ID" value="MCZ2653518.1"/>
    <property type="molecule type" value="Genomic_DNA"/>
</dbReference>
<dbReference type="Pfam" id="PF13808">
    <property type="entry name" value="DDE_Tnp_1_assoc"/>
    <property type="match status" value="1"/>
</dbReference>
<evidence type="ECO:0000313" key="2">
    <source>
        <dbReference type="EMBL" id="MCZ2653518.1"/>
    </source>
</evidence>
<reference evidence="2" key="1">
    <citation type="submission" date="2022-12" db="EMBL/GenBank/DDBJ databases">
        <title>Development of a Multilocus Sequence Typing Scheme for Bacteroides fragilis Based on Whole Genome Sequencing Data and Clinical Application.</title>
        <authorList>
            <person name="Nielsen F.D."/>
            <person name="Justesen U.S."/>
        </authorList>
    </citation>
    <scope>NUCLEOTIDE SEQUENCE</scope>
    <source>
        <strain evidence="2">BF_BC_ODE_DK_2015_2</strain>
    </source>
</reference>
<accession>A0ABD4VQ55</accession>
<comment type="caution">
    <text evidence="2">The sequence shown here is derived from an EMBL/GenBank/DDBJ whole genome shotgun (WGS) entry which is preliminary data.</text>
</comment>
<dbReference type="Proteomes" id="UP001075704">
    <property type="component" value="Unassembled WGS sequence"/>
</dbReference>
<evidence type="ECO:0000313" key="3">
    <source>
        <dbReference type="Proteomes" id="UP001075704"/>
    </source>
</evidence>
<evidence type="ECO:0000259" key="1">
    <source>
        <dbReference type="Pfam" id="PF13808"/>
    </source>
</evidence>